<accession>A0A7W1XB61</accession>
<dbReference type="Proteomes" id="UP000530514">
    <property type="component" value="Unassembled WGS sequence"/>
</dbReference>
<keyword evidence="1" id="KW-0812">Transmembrane</keyword>
<dbReference type="RefSeq" id="WP_152568571.1">
    <property type="nucleotide sequence ID" value="NZ_JACEIP010000015.1"/>
</dbReference>
<keyword evidence="1" id="KW-0472">Membrane</keyword>
<name>A0A7W1XB61_9BACL</name>
<reference evidence="2 3" key="1">
    <citation type="submission" date="2020-07" db="EMBL/GenBank/DDBJ databases">
        <authorList>
            <person name="Feng H."/>
        </authorList>
    </citation>
    <scope>NUCLEOTIDE SEQUENCE [LARGE SCALE GENOMIC DNA]</scope>
    <source>
        <strain evidence="3">s-11</strain>
    </source>
</reference>
<feature type="transmembrane region" description="Helical" evidence="1">
    <location>
        <begin position="100"/>
        <end position="118"/>
    </location>
</feature>
<dbReference type="AlphaFoldDB" id="A0A7W1XB61"/>
<sequence>MSFFSAFIRVTGNSSSPLIPFPAANDKHGSCSTSPPGTWFELTLFRMSPGHFQYNKNTIGNFHFIKNKVKGWDSGYMDAVVENMKSPEEREKNARIGFRLFWIAIAFFITGILLLIFFG</sequence>
<comment type="caution">
    <text evidence="2">The sequence shown here is derived from an EMBL/GenBank/DDBJ whole genome shotgun (WGS) entry which is preliminary data.</text>
</comment>
<evidence type="ECO:0000256" key="1">
    <source>
        <dbReference type="SAM" id="Phobius"/>
    </source>
</evidence>
<evidence type="ECO:0000313" key="2">
    <source>
        <dbReference type="EMBL" id="MBA4543386.1"/>
    </source>
</evidence>
<organism evidence="2 3">
    <name type="scientific">Thermoactinomyces daqus</name>
    <dbReference type="NCBI Taxonomy" id="1329516"/>
    <lineage>
        <taxon>Bacteria</taxon>
        <taxon>Bacillati</taxon>
        <taxon>Bacillota</taxon>
        <taxon>Bacilli</taxon>
        <taxon>Bacillales</taxon>
        <taxon>Thermoactinomycetaceae</taxon>
        <taxon>Thermoactinomyces</taxon>
    </lineage>
</organism>
<evidence type="ECO:0000313" key="3">
    <source>
        <dbReference type="Proteomes" id="UP000530514"/>
    </source>
</evidence>
<protein>
    <submittedName>
        <fullName evidence="2">Uncharacterized protein</fullName>
    </submittedName>
</protein>
<dbReference type="EMBL" id="JACEIP010000015">
    <property type="protein sequence ID" value="MBA4543386.1"/>
    <property type="molecule type" value="Genomic_DNA"/>
</dbReference>
<proteinExistence type="predicted"/>
<gene>
    <name evidence="2" type="ORF">H1164_10810</name>
</gene>
<keyword evidence="3" id="KW-1185">Reference proteome</keyword>
<keyword evidence="1" id="KW-1133">Transmembrane helix</keyword>